<evidence type="ECO:0000313" key="12">
    <source>
        <dbReference type="EMBL" id="CUV08480.1"/>
    </source>
</evidence>
<comment type="similarity">
    <text evidence="2">Belongs to the lipase maturation factor family.</text>
</comment>
<dbReference type="GO" id="GO:0051604">
    <property type="term" value="P:protein maturation"/>
    <property type="evidence" value="ECO:0007669"/>
    <property type="project" value="InterPro"/>
</dbReference>
<dbReference type="InterPro" id="IPR057434">
    <property type="entry name" value="LMF1/2_N"/>
</dbReference>
<keyword evidence="5 9" id="KW-1133">Transmembrane helix</keyword>
<dbReference type="Pfam" id="PF04134">
    <property type="entry name" value="DCC1-like"/>
    <property type="match status" value="1"/>
</dbReference>
<dbReference type="PANTHER" id="PTHR14463">
    <property type="entry name" value="LIPASE MATURATION FACTOR"/>
    <property type="match status" value="1"/>
</dbReference>
<evidence type="ECO:0000256" key="5">
    <source>
        <dbReference type="ARBA" id="ARBA00022989"/>
    </source>
</evidence>
<keyword evidence="3 9" id="KW-0812">Transmembrane</keyword>
<evidence type="ECO:0000259" key="10">
    <source>
        <dbReference type="Pfam" id="PF06762"/>
    </source>
</evidence>
<dbReference type="GO" id="GO:0015035">
    <property type="term" value="F:protein-disulfide reductase activity"/>
    <property type="evidence" value="ECO:0007669"/>
    <property type="project" value="InterPro"/>
</dbReference>
<keyword evidence="4" id="KW-0256">Endoplasmic reticulum</keyword>
<keyword evidence="7" id="KW-0325">Glycoprotein</keyword>
<feature type="transmembrane region" description="Helical" evidence="9">
    <location>
        <begin position="201"/>
        <end position="218"/>
    </location>
</feature>
<comment type="subcellular location">
    <subcellularLocation>
        <location evidence="1">Endoplasmic reticulum membrane</location>
        <topology evidence="1">Multi-pass membrane protein</topology>
    </subcellularLocation>
</comment>
<feature type="transmembrane region" description="Helical" evidence="9">
    <location>
        <begin position="351"/>
        <end position="373"/>
    </location>
</feature>
<dbReference type="PANTHER" id="PTHR14463:SF5">
    <property type="entry name" value="LIPASE MATURATION FACTOR 2"/>
    <property type="match status" value="1"/>
</dbReference>
<dbReference type="Pfam" id="PF06762">
    <property type="entry name" value="LMF1"/>
    <property type="match status" value="1"/>
</dbReference>
<gene>
    <name evidence="12" type="ORF">MGWOODY_Mmi116</name>
</gene>
<feature type="transmembrane region" description="Helical" evidence="9">
    <location>
        <begin position="225"/>
        <end position="250"/>
    </location>
</feature>
<dbReference type="Pfam" id="PF25179">
    <property type="entry name" value="LMF1_C"/>
    <property type="match status" value="2"/>
</dbReference>
<evidence type="ECO:0000256" key="1">
    <source>
        <dbReference type="ARBA" id="ARBA00004477"/>
    </source>
</evidence>
<dbReference type="EMBL" id="FAXC01000072">
    <property type="protein sequence ID" value="CUV08480.1"/>
    <property type="molecule type" value="Genomic_DNA"/>
</dbReference>
<accession>A0A160VDD2</accession>
<evidence type="ECO:0000256" key="9">
    <source>
        <dbReference type="SAM" id="Phobius"/>
    </source>
</evidence>
<feature type="transmembrane region" description="Helical" evidence="9">
    <location>
        <begin position="141"/>
        <end position="161"/>
    </location>
</feature>
<evidence type="ECO:0000256" key="7">
    <source>
        <dbReference type="ARBA" id="ARBA00023180"/>
    </source>
</evidence>
<keyword evidence="6 9" id="KW-0472">Membrane</keyword>
<evidence type="ECO:0000259" key="11">
    <source>
        <dbReference type="Pfam" id="PF25179"/>
    </source>
</evidence>
<evidence type="ECO:0000256" key="6">
    <source>
        <dbReference type="ARBA" id="ARBA00023136"/>
    </source>
</evidence>
<sequence>MTNNSVMFKPPRPILVWDGDCNFCRLCAERFDSHRENKVDLIPYQSLHQKWPQAPAEDYGSAVYLFTPAGKSYRAAAAIYRFYAEYPWRGWANWAYKRFRWFAFLSEWGYRFVANNRKTFGRLVSVFWGKSFVLPTYCTSAWLYGRLLGITIMIAFISLWVQSAGLFGPEGIVPYSENLDQARLNNVNGSMAASRLLEKPTWLWFFPGTSGMTALFITGCSTAVLLILGVLPAISVLVSWSCYLSLQVVATPFLNFQWDLLLLEIMLLSLFYLPWQLREKYSEPFDPNGIGRWLLWLLLFKLMFESGTVKFTYFGSGSTNTWLDLTALNYHYWTQPIPSWISWYFHWLPQWFHKLALLITYAVEMILPFFIFLPRRLKNIAITGLIFLQVMIIITGNYGFFNLLTIILCLPLLDDQTIPASIRMFFEPKNNENYRIGLPRRLQSAVGALVLFMFVWTGCYYLRLDLRGNRSNITGVSIAPSGVTQSLIRSAGYSRSMNSYGLFRVMTTTRPEIIIEHSSDGENWIPYYFEYKPVALQMRPRFFFPHMPRLDWQMWFEALYIERLMDAQFSLSMYKRFLEVMTRGDMKLGELRLDQFLTPSELQNLNTLENGERQQLLDNIQMHITSYLDHSYWFARFLRALRQGNTKVLSLLEQGSQLSEKPKYMRLTFYYYNFSEPQQKRKGFWWEREPLENFTLNIVFTDPE</sequence>
<evidence type="ECO:0000256" key="3">
    <source>
        <dbReference type="ARBA" id="ARBA00022692"/>
    </source>
</evidence>
<feature type="domain" description="Lipase maturation factor 1/2 N-terminal" evidence="10">
    <location>
        <begin position="255"/>
        <end position="418"/>
    </location>
</feature>
<feature type="domain" description="Lipase maturation factor 1/2 C-terminal" evidence="11">
    <location>
        <begin position="497"/>
        <end position="579"/>
    </location>
</feature>
<feature type="transmembrane region" description="Helical" evidence="9">
    <location>
        <begin position="293"/>
        <end position="314"/>
    </location>
</feature>
<proteinExistence type="inferred from homology"/>
<dbReference type="InterPro" id="IPR007263">
    <property type="entry name" value="DCC1-like"/>
</dbReference>
<dbReference type="AlphaFoldDB" id="A0A160VDD2"/>
<name>A0A160VDD2_9ZZZZ</name>
<dbReference type="GO" id="GO:0005789">
    <property type="term" value="C:endoplasmic reticulum membrane"/>
    <property type="evidence" value="ECO:0007669"/>
    <property type="project" value="UniProtKB-SubCell"/>
</dbReference>
<evidence type="ECO:0000256" key="8">
    <source>
        <dbReference type="ARBA" id="ARBA00040643"/>
    </source>
</evidence>
<organism evidence="12">
    <name type="scientific">hydrothermal vent metagenome</name>
    <dbReference type="NCBI Taxonomy" id="652676"/>
    <lineage>
        <taxon>unclassified sequences</taxon>
        <taxon>metagenomes</taxon>
        <taxon>ecological metagenomes</taxon>
    </lineage>
</organism>
<evidence type="ECO:0000256" key="2">
    <source>
        <dbReference type="ARBA" id="ARBA00005512"/>
    </source>
</evidence>
<feature type="transmembrane region" description="Helical" evidence="9">
    <location>
        <begin position="385"/>
        <end position="413"/>
    </location>
</feature>
<reference evidence="12" key="1">
    <citation type="submission" date="2015-10" db="EMBL/GenBank/DDBJ databases">
        <authorList>
            <person name="Gilbert D.G."/>
        </authorList>
    </citation>
    <scope>NUCLEOTIDE SEQUENCE</scope>
</reference>
<feature type="transmembrane region" description="Helical" evidence="9">
    <location>
        <begin position="256"/>
        <end position="273"/>
    </location>
</feature>
<dbReference type="InterPro" id="IPR009613">
    <property type="entry name" value="LMF"/>
</dbReference>
<feature type="transmembrane region" description="Helical" evidence="9">
    <location>
        <begin position="442"/>
        <end position="462"/>
    </location>
</feature>
<dbReference type="InterPro" id="IPR057433">
    <property type="entry name" value="LMF1/2_C"/>
</dbReference>
<feature type="domain" description="Lipase maturation factor 1/2 C-terminal" evidence="11">
    <location>
        <begin position="620"/>
        <end position="694"/>
    </location>
</feature>
<protein>
    <recommendedName>
        <fullName evidence="8">Lipase maturation factor 2</fullName>
    </recommendedName>
</protein>
<evidence type="ECO:0000256" key="4">
    <source>
        <dbReference type="ARBA" id="ARBA00022824"/>
    </source>
</evidence>